<comment type="caution">
    <text evidence="2">The sequence shown here is derived from an EMBL/GenBank/DDBJ whole genome shotgun (WGS) entry which is preliminary data.</text>
</comment>
<dbReference type="InterPro" id="IPR038765">
    <property type="entry name" value="Papain-like_cys_pep_sf"/>
</dbReference>
<evidence type="ECO:0000259" key="1">
    <source>
        <dbReference type="SMART" id="SM00460"/>
    </source>
</evidence>
<organism evidence="2 3">
    <name type="scientific">Streptomyces flavofungini</name>
    <dbReference type="NCBI Taxonomy" id="68200"/>
    <lineage>
        <taxon>Bacteria</taxon>
        <taxon>Bacillati</taxon>
        <taxon>Actinomycetota</taxon>
        <taxon>Actinomycetes</taxon>
        <taxon>Kitasatosporales</taxon>
        <taxon>Streptomycetaceae</taxon>
        <taxon>Streptomyces</taxon>
    </lineage>
</organism>
<dbReference type="RefSeq" id="WP_190115505.1">
    <property type="nucleotide sequence ID" value="NZ_BMVR01000004.1"/>
</dbReference>
<gene>
    <name evidence="2" type="ORF">JGB26_21165</name>
</gene>
<dbReference type="SUPFAM" id="SSF54001">
    <property type="entry name" value="Cysteine proteinases"/>
    <property type="match status" value="1"/>
</dbReference>
<sequence>MDSDDYLTQSPYTAPGPRLDSLLGATPLPRDPAALGALVRGVVLHREEGDRFGYAVPEERMNEDAESRYAADLLRILAERGTTPLTEPREPAARFVGTCRDFALLLCSLLRATGTPARLRCGYGTYFQPGFHDNHWVTEFWTAGRGWVVADAQLLVEVTLGSGLYDISFDPMDVPRDQFVVAGTAWRACREGRADPDTFGVSTVPEIRGLALVRADVVADLAALGGTEPLPWDGWGVMEKENEEVTDAELALLDEVAAVTEAAGRAPDARRPDGVRRLLADPRLAVPAEVVSHTTYCGVRTVSLSGAARG</sequence>
<dbReference type="InterPro" id="IPR002931">
    <property type="entry name" value="Transglutaminase-like"/>
</dbReference>
<protein>
    <submittedName>
        <fullName evidence="2">Transglutaminase domain-containing protein</fullName>
    </submittedName>
</protein>
<reference evidence="2 3" key="1">
    <citation type="submission" date="2020-12" db="EMBL/GenBank/DDBJ databases">
        <title>Streptomyces typhae sp. nov., a novel endophytic actinomycete isolated from the root of cattail pollen (Typha angustifolia L.).</title>
        <authorList>
            <person name="Peng C."/>
            <person name="Liu C."/>
        </authorList>
    </citation>
    <scope>NUCLEOTIDE SEQUENCE [LARGE SCALE GENOMIC DNA]</scope>
    <source>
        <strain evidence="2 3">JCM 4753</strain>
    </source>
</reference>
<dbReference type="Pfam" id="PF01841">
    <property type="entry name" value="Transglut_core"/>
    <property type="match status" value="1"/>
</dbReference>
<feature type="domain" description="Transglutaminase-like" evidence="1">
    <location>
        <begin position="91"/>
        <end position="154"/>
    </location>
</feature>
<accession>A0ABS0X8R9</accession>
<dbReference type="Gene3D" id="3.10.620.30">
    <property type="match status" value="1"/>
</dbReference>
<dbReference type="EMBL" id="JAEKOZ010000012">
    <property type="protein sequence ID" value="MBJ3809600.1"/>
    <property type="molecule type" value="Genomic_DNA"/>
</dbReference>
<evidence type="ECO:0000313" key="2">
    <source>
        <dbReference type="EMBL" id="MBJ3809600.1"/>
    </source>
</evidence>
<dbReference type="SMART" id="SM00460">
    <property type="entry name" value="TGc"/>
    <property type="match status" value="1"/>
</dbReference>
<name>A0ABS0X8R9_9ACTN</name>
<dbReference type="Proteomes" id="UP000634780">
    <property type="component" value="Unassembled WGS sequence"/>
</dbReference>
<keyword evidence="3" id="KW-1185">Reference proteome</keyword>
<proteinExistence type="predicted"/>
<evidence type="ECO:0000313" key="3">
    <source>
        <dbReference type="Proteomes" id="UP000634780"/>
    </source>
</evidence>